<dbReference type="InterPro" id="IPR009956">
    <property type="entry name" value="Post-segregation_anti-tox_CcdA"/>
</dbReference>
<name>A0ABQ1G9U9_9SPHN</name>
<proteinExistence type="predicted"/>
<dbReference type="Pfam" id="PF07362">
    <property type="entry name" value="CcdA"/>
    <property type="match status" value="1"/>
</dbReference>
<comment type="caution">
    <text evidence="2">The sequence shown here is derived from an EMBL/GenBank/DDBJ whole genome shotgun (WGS) entry which is preliminary data.</text>
</comment>
<protein>
    <recommendedName>
        <fullName evidence="4">Post-segregation antitoxin CcdA</fullName>
    </recommendedName>
</protein>
<dbReference type="Proteomes" id="UP000618591">
    <property type="component" value="Unassembled WGS sequence"/>
</dbReference>
<evidence type="ECO:0000256" key="1">
    <source>
        <dbReference type="ARBA" id="ARBA00022649"/>
    </source>
</evidence>
<dbReference type="EMBL" id="BMDW01000003">
    <property type="protein sequence ID" value="GGA39576.1"/>
    <property type="molecule type" value="Genomic_DNA"/>
</dbReference>
<evidence type="ECO:0000313" key="2">
    <source>
        <dbReference type="EMBL" id="GGA39576.1"/>
    </source>
</evidence>
<evidence type="ECO:0000313" key="3">
    <source>
        <dbReference type="Proteomes" id="UP000618591"/>
    </source>
</evidence>
<keyword evidence="3" id="KW-1185">Reference proteome</keyword>
<gene>
    <name evidence="2" type="ORF">GCM10011395_07300</name>
</gene>
<accession>A0ABQ1G9U9</accession>
<reference evidence="3" key="1">
    <citation type="journal article" date="2019" name="Int. J. Syst. Evol. Microbiol.">
        <title>The Global Catalogue of Microorganisms (GCM) 10K type strain sequencing project: providing services to taxonomists for standard genome sequencing and annotation.</title>
        <authorList>
            <consortium name="The Broad Institute Genomics Platform"/>
            <consortium name="The Broad Institute Genome Sequencing Center for Infectious Disease"/>
            <person name="Wu L."/>
            <person name="Ma J."/>
        </authorList>
    </citation>
    <scope>NUCLEOTIDE SEQUENCE [LARGE SCALE GENOMIC DNA]</scope>
    <source>
        <strain evidence="3">CGMCC 1.10106</strain>
    </source>
</reference>
<keyword evidence="1" id="KW-1277">Toxin-antitoxin system</keyword>
<sequence>MDMRTVYAHKMEAVMATRLAGDDKPRAVRKAKNVSLDVALVAMAKELGLNVSRGCEAGLAAAIAEERRKRWLEENQDSIDASNAWVADHGLPLEKYRLA</sequence>
<organism evidence="2 3">
    <name type="scientific">Sphingomonas psychrolutea</name>
    <dbReference type="NCBI Taxonomy" id="1259676"/>
    <lineage>
        <taxon>Bacteria</taxon>
        <taxon>Pseudomonadati</taxon>
        <taxon>Pseudomonadota</taxon>
        <taxon>Alphaproteobacteria</taxon>
        <taxon>Sphingomonadales</taxon>
        <taxon>Sphingomonadaceae</taxon>
        <taxon>Sphingomonas</taxon>
    </lineage>
</organism>
<evidence type="ECO:0008006" key="4">
    <source>
        <dbReference type="Google" id="ProtNLM"/>
    </source>
</evidence>